<dbReference type="InterPro" id="IPR002491">
    <property type="entry name" value="ABC_transptr_periplasmic_BD"/>
</dbReference>
<dbReference type="RefSeq" id="WP_341627624.1">
    <property type="nucleotide sequence ID" value="NZ_JBAKBA010000014.1"/>
</dbReference>
<proteinExistence type="inferred from homology"/>
<reference evidence="7 8" key="1">
    <citation type="submission" date="2024-02" db="EMBL/GenBank/DDBJ databases">
        <title>Bacteria isolated from the canopy kelp, Nereocystis luetkeana.</title>
        <authorList>
            <person name="Pfister C.A."/>
            <person name="Younker I.T."/>
            <person name="Light S.H."/>
        </authorList>
    </citation>
    <scope>NUCLEOTIDE SEQUENCE [LARGE SCALE GENOMIC DNA]</scope>
    <source>
        <strain evidence="7 8">TI.2.07</strain>
    </source>
</reference>
<keyword evidence="4" id="KW-0408">Iron</keyword>
<evidence type="ECO:0000256" key="3">
    <source>
        <dbReference type="ARBA" id="ARBA00022448"/>
    </source>
</evidence>
<comment type="similarity">
    <text evidence="2">Belongs to the bacterial solute-binding protein 8 family.</text>
</comment>
<keyword evidence="3" id="KW-0813">Transport</keyword>
<feature type="domain" description="Fe/B12 periplasmic-binding" evidence="6">
    <location>
        <begin position="43"/>
        <end position="300"/>
    </location>
</feature>
<keyword evidence="5" id="KW-0732">Signal</keyword>
<dbReference type="Proteomes" id="UP001366060">
    <property type="component" value="Unassembled WGS sequence"/>
</dbReference>
<comment type="subcellular location">
    <subcellularLocation>
        <location evidence="1">Cell envelope</location>
    </subcellularLocation>
</comment>
<sequence length="304" mass="34185">MLVAVFQRIILTLILICSVFSVQASIEVKHELGTLVLPGAPKRIVVLEYSFIDALAAIGMSPIGVADDLDPERIIPEVRDLLEPWTSVGMRSQPSLEVIARLKPDLIIGDVYRHRVSYEDLSKIAPTILLKSRGESYLDALKSAEIIGKAVGKEQEMLDRIAQHKQLMDDYRLRFNNAETMQFTTVNERGMWMHGPLSFTGSLFNYLGLKAALPDLKDSHLIQANLEVLLRVNPDWLFYVRSKPVTVLESWEHNPLFKLLKISKTHQMVEVSSALWSLNRGMLAAEGIAKELDNIVNNKSKPDS</sequence>
<evidence type="ECO:0000256" key="5">
    <source>
        <dbReference type="ARBA" id="ARBA00022729"/>
    </source>
</evidence>
<evidence type="ECO:0000313" key="8">
    <source>
        <dbReference type="Proteomes" id="UP001366060"/>
    </source>
</evidence>
<dbReference type="Gene3D" id="3.40.50.1980">
    <property type="entry name" value="Nitrogenase molybdenum iron protein domain"/>
    <property type="match status" value="2"/>
</dbReference>
<gene>
    <name evidence="7" type="ORF">V6255_07705</name>
</gene>
<keyword evidence="8" id="KW-1185">Reference proteome</keyword>
<dbReference type="Pfam" id="PF01497">
    <property type="entry name" value="Peripla_BP_2"/>
    <property type="match status" value="1"/>
</dbReference>
<dbReference type="EMBL" id="JBAKBA010000014">
    <property type="protein sequence ID" value="MEL0659023.1"/>
    <property type="molecule type" value="Genomic_DNA"/>
</dbReference>
<dbReference type="CDD" id="cd01146">
    <property type="entry name" value="FhuD"/>
    <property type="match status" value="1"/>
</dbReference>
<dbReference type="InterPro" id="IPR051313">
    <property type="entry name" value="Bact_iron-sidero_bind"/>
</dbReference>
<dbReference type="PANTHER" id="PTHR30532">
    <property type="entry name" value="IRON III DICITRATE-BINDING PERIPLASMIC PROTEIN"/>
    <property type="match status" value="1"/>
</dbReference>
<dbReference type="NCBIfam" id="NF008501">
    <property type="entry name" value="PRK11411.1"/>
    <property type="match status" value="1"/>
</dbReference>
<dbReference type="PANTHER" id="PTHR30532:SF29">
    <property type="entry name" value="FE(3+) DICITRATE-BINDING PERIPLASMIC PROTEIN"/>
    <property type="match status" value="1"/>
</dbReference>
<dbReference type="PROSITE" id="PS50983">
    <property type="entry name" value="FE_B12_PBP"/>
    <property type="match status" value="1"/>
</dbReference>
<organism evidence="7 8">
    <name type="scientific">Psychromonas arctica</name>
    <dbReference type="NCBI Taxonomy" id="168275"/>
    <lineage>
        <taxon>Bacteria</taxon>
        <taxon>Pseudomonadati</taxon>
        <taxon>Pseudomonadota</taxon>
        <taxon>Gammaproteobacteria</taxon>
        <taxon>Alteromonadales</taxon>
        <taxon>Psychromonadaceae</taxon>
        <taxon>Psychromonas</taxon>
    </lineage>
</organism>
<evidence type="ECO:0000256" key="2">
    <source>
        <dbReference type="ARBA" id="ARBA00008814"/>
    </source>
</evidence>
<evidence type="ECO:0000256" key="4">
    <source>
        <dbReference type="ARBA" id="ARBA00022496"/>
    </source>
</evidence>
<evidence type="ECO:0000256" key="1">
    <source>
        <dbReference type="ARBA" id="ARBA00004196"/>
    </source>
</evidence>
<protein>
    <submittedName>
        <fullName evidence="7">Fe(3+) dicitrate ABC transporter substrate-binding protein</fullName>
    </submittedName>
</protein>
<evidence type="ECO:0000259" key="6">
    <source>
        <dbReference type="PROSITE" id="PS50983"/>
    </source>
</evidence>
<evidence type="ECO:0000313" key="7">
    <source>
        <dbReference type="EMBL" id="MEL0659023.1"/>
    </source>
</evidence>
<keyword evidence="4" id="KW-0406">Ion transport</keyword>
<dbReference type="SUPFAM" id="SSF53807">
    <property type="entry name" value="Helical backbone' metal receptor"/>
    <property type="match status" value="1"/>
</dbReference>
<comment type="caution">
    <text evidence="7">The sequence shown here is derived from an EMBL/GenBank/DDBJ whole genome shotgun (WGS) entry which is preliminary data.</text>
</comment>
<keyword evidence="4" id="KW-0410">Iron transport</keyword>
<accession>A0ABU9HB37</accession>
<name>A0ABU9HB37_9GAMM</name>